<dbReference type="RefSeq" id="WP_149754452.1">
    <property type="nucleotide sequence ID" value="NZ_FOMS01000002.1"/>
</dbReference>
<dbReference type="Pfam" id="PF01882">
    <property type="entry name" value="DUF58"/>
    <property type="match status" value="1"/>
</dbReference>
<dbReference type="AlphaFoldDB" id="A0A1I1U3D5"/>
<dbReference type="EMBL" id="FOMS01000002">
    <property type="protein sequence ID" value="SFD63213.1"/>
    <property type="molecule type" value="Genomic_DNA"/>
</dbReference>
<keyword evidence="3" id="KW-1185">Reference proteome</keyword>
<name>A0A1I1U3D5_9RHOB</name>
<organism evidence="2 3">
    <name type="scientific">Roseivivax sediminis</name>
    <dbReference type="NCBI Taxonomy" id="936889"/>
    <lineage>
        <taxon>Bacteria</taxon>
        <taxon>Pseudomonadati</taxon>
        <taxon>Pseudomonadota</taxon>
        <taxon>Alphaproteobacteria</taxon>
        <taxon>Rhodobacterales</taxon>
        <taxon>Roseobacteraceae</taxon>
        <taxon>Roseivivax</taxon>
    </lineage>
</organism>
<reference evidence="2 3" key="1">
    <citation type="submission" date="2016-10" db="EMBL/GenBank/DDBJ databases">
        <authorList>
            <person name="Varghese N."/>
            <person name="Submissions S."/>
        </authorList>
    </citation>
    <scope>NUCLEOTIDE SEQUENCE [LARGE SCALE GENOMIC DNA]</scope>
    <source>
        <strain evidence="3">YIM D21,KCTC 23444,ACCC 10710</strain>
    </source>
</reference>
<gene>
    <name evidence="2" type="ORF">SAMN04515678_10226</name>
</gene>
<dbReference type="Proteomes" id="UP000325289">
    <property type="component" value="Unassembled WGS sequence"/>
</dbReference>
<proteinExistence type="predicted"/>
<dbReference type="PANTHER" id="PTHR33608:SF12">
    <property type="entry name" value="DUF58 DOMAIN-CONTAINING PROTEIN"/>
    <property type="match status" value="1"/>
</dbReference>
<evidence type="ECO:0000259" key="1">
    <source>
        <dbReference type="Pfam" id="PF01882"/>
    </source>
</evidence>
<dbReference type="InterPro" id="IPR002881">
    <property type="entry name" value="DUF58"/>
</dbReference>
<dbReference type="OrthoDB" id="9776116at2"/>
<accession>A0A1I1U3D5</accession>
<evidence type="ECO:0000313" key="2">
    <source>
        <dbReference type="EMBL" id="SFD63213.1"/>
    </source>
</evidence>
<dbReference type="PANTHER" id="PTHR33608">
    <property type="entry name" value="BLL2464 PROTEIN"/>
    <property type="match status" value="1"/>
</dbReference>
<evidence type="ECO:0000313" key="3">
    <source>
        <dbReference type="Proteomes" id="UP000325289"/>
    </source>
</evidence>
<sequence>MSAAALDAPGVALRAEALIALRRLALRPGGTVPLSALPGGFVTKRRGHGQEVADVRVYVPGDDVRHLDRGATARSGRLHVRRFQEERDRVTLLVADMRPAMLWGTRRAFRSVAAAEALTLIGWRVVEEGGRVGLLALSAGDPVAVPARGRTRGMLEVIGGLVRAHEAALALALAGAQDDPPLVAGLSRLERIAPRGAEVVIASGFDSGGEGLADRLAALSRYRVPRLLSVGDGATRDLPRGSYPIRLPDGTRHRARIAASVGSTDTATIAGAPALPIDAGASPEDIARLIATAFPPERV</sequence>
<protein>
    <recommendedName>
        <fullName evidence="1">DUF58 domain-containing protein</fullName>
    </recommendedName>
</protein>
<feature type="domain" description="DUF58" evidence="1">
    <location>
        <begin position="54"/>
        <end position="239"/>
    </location>
</feature>